<name>A0ABQ8Z9Z3_9EUKA</name>
<organism evidence="1 2">
    <name type="scientific">Anaeramoeba flamelloides</name>
    <dbReference type="NCBI Taxonomy" id="1746091"/>
    <lineage>
        <taxon>Eukaryota</taxon>
        <taxon>Metamonada</taxon>
        <taxon>Anaeramoebidae</taxon>
        <taxon>Anaeramoeba</taxon>
    </lineage>
</organism>
<protein>
    <submittedName>
        <fullName evidence="1">Uncharacterized protein</fullName>
    </submittedName>
</protein>
<comment type="caution">
    <text evidence="1">The sequence shown here is derived from an EMBL/GenBank/DDBJ whole genome shotgun (WGS) entry which is preliminary data.</text>
</comment>
<reference evidence="1" key="1">
    <citation type="submission" date="2022-08" db="EMBL/GenBank/DDBJ databases">
        <title>Novel sulfate-reducing endosymbionts in the free-living metamonad Anaeramoeba.</title>
        <authorList>
            <person name="Jerlstrom-Hultqvist J."/>
            <person name="Cepicka I."/>
            <person name="Gallot-Lavallee L."/>
            <person name="Salas-Leiva D."/>
            <person name="Curtis B.A."/>
            <person name="Zahonova K."/>
            <person name="Pipaliya S."/>
            <person name="Dacks J."/>
            <person name="Roger A.J."/>
        </authorList>
    </citation>
    <scope>NUCLEOTIDE SEQUENCE</scope>
    <source>
        <strain evidence="1">Schooner1</strain>
    </source>
</reference>
<keyword evidence="2" id="KW-1185">Reference proteome</keyword>
<gene>
    <name evidence="1" type="ORF">M0813_13014</name>
</gene>
<dbReference type="EMBL" id="JAOAOG010000028">
    <property type="protein sequence ID" value="KAJ6253601.1"/>
    <property type="molecule type" value="Genomic_DNA"/>
</dbReference>
<sequence>MDFSLLNNTNKKKKKKFKIENESLIGSINSMPEKQTIKTSQTETNIIDFTRNNSNVNPKKNFRQMDNELLISFNNEIIFNKNKNDNQFENIFQLQDKQLKNVGNDIATNEINTKQSFIDEILQIENKKRETGQDLINFDIGYNVNNNNNNHSHNHNHNNNNIHQTLINFSNEKKKNEKMKNEKKKDNSAIFDFFKN</sequence>
<proteinExistence type="predicted"/>
<evidence type="ECO:0000313" key="1">
    <source>
        <dbReference type="EMBL" id="KAJ6253601.1"/>
    </source>
</evidence>
<evidence type="ECO:0000313" key="2">
    <source>
        <dbReference type="Proteomes" id="UP001150062"/>
    </source>
</evidence>
<accession>A0ABQ8Z9Z3</accession>
<dbReference type="Proteomes" id="UP001150062">
    <property type="component" value="Unassembled WGS sequence"/>
</dbReference>